<gene>
    <name evidence="1" type="ORF">SFRICE_017655</name>
</gene>
<reference evidence="1" key="1">
    <citation type="submission" date="2016-07" db="EMBL/GenBank/DDBJ databases">
        <authorList>
            <person name="Bretaudeau A."/>
        </authorList>
    </citation>
    <scope>NUCLEOTIDE SEQUENCE</scope>
    <source>
        <strain evidence="1">Rice</strain>
        <tissue evidence="1">Whole body</tissue>
    </source>
</reference>
<sequence>MLAQSLELYPVYGKMLTPCYIGLITQMEKCVCKLCSDITCRNVHLCPPLRENHSMTFLALSQARGSVRLLLSKNHPVPTPTFRAGAPTNPLGSPQLRMVSIPKFH</sequence>
<dbReference type="AlphaFoldDB" id="A0A2H1V8X6"/>
<evidence type="ECO:0000313" key="1">
    <source>
        <dbReference type="EMBL" id="SOQ37251.1"/>
    </source>
</evidence>
<name>A0A2H1V8X6_SPOFR</name>
<dbReference type="EMBL" id="ODYU01001269">
    <property type="protein sequence ID" value="SOQ37251.1"/>
    <property type="molecule type" value="Genomic_DNA"/>
</dbReference>
<organism evidence="1">
    <name type="scientific">Spodoptera frugiperda</name>
    <name type="common">Fall armyworm</name>
    <dbReference type="NCBI Taxonomy" id="7108"/>
    <lineage>
        <taxon>Eukaryota</taxon>
        <taxon>Metazoa</taxon>
        <taxon>Ecdysozoa</taxon>
        <taxon>Arthropoda</taxon>
        <taxon>Hexapoda</taxon>
        <taxon>Insecta</taxon>
        <taxon>Pterygota</taxon>
        <taxon>Neoptera</taxon>
        <taxon>Endopterygota</taxon>
        <taxon>Lepidoptera</taxon>
        <taxon>Glossata</taxon>
        <taxon>Ditrysia</taxon>
        <taxon>Noctuoidea</taxon>
        <taxon>Noctuidae</taxon>
        <taxon>Amphipyrinae</taxon>
        <taxon>Spodoptera</taxon>
    </lineage>
</organism>
<accession>A0A2H1V8X6</accession>
<proteinExistence type="predicted"/>
<protein>
    <submittedName>
        <fullName evidence="1">SFRICE_017655</fullName>
    </submittedName>
</protein>